<sequence length="38" mass="4498">MIKIILIRLSEKVRPQDLAKTKKKCLFAKIEFFTCNTK</sequence>
<evidence type="ECO:0000313" key="1">
    <source>
        <dbReference type="EMBL" id="EFL44994.1"/>
    </source>
</evidence>
<proteinExistence type="predicted"/>
<dbReference type="Proteomes" id="UP000003610">
    <property type="component" value="Unassembled WGS sequence"/>
</dbReference>
<protein>
    <submittedName>
        <fullName evidence="1">Uncharacterized protein</fullName>
    </submittedName>
</protein>
<evidence type="ECO:0000313" key="2">
    <source>
        <dbReference type="Proteomes" id="UP000003610"/>
    </source>
</evidence>
<accession>E1KU79</accession>
<reference evidence="1 2" key="1">
    <citation type="submission" date="2010-08" db="EMBL/GenBank/DDBJ databases">
        <authorList>
            <person name="Durkin A.S."/>
            <person name="Madupu R."/>
            <person name="Torralba M."/>
            <person name="Gillis M."/>
            <person name="Methe B."/>
            <person name="Sutton G."/>
            <person name="Nelson K.E."/>
        </authorList>
    </citation>
    <scope>NUCLEOTIDE SEQUENCE [LARGE SCALE GENOMIC DNA]</scope>
    <source>
        <strain evidence="1 2">FB035-09AN</strain>
    </source>
</reference>
<gene>
    <name evidence="1" type="ORF">HMPREF9296_1012</name>
</gene>
<organism evidence="1 2">
    <name type="scientific">Prevotella disiens FB035-09AN</name>
    <dbReference type="NCBI Taxonomy" id="866771"/>
    <lineage>
        <taxon>Bacteria</taxon>
        <taxon>Pseudomonadati</taxon>
        <taxon>Bacteroidota</taxon>
        <taxon>Bacteroidia</taxon>
        <taxon>Bacteroidales</taxon>
        <taxon>Prevotellaceae</taxon>
        <taxon>Prevotella</taxon>
    </lineage>
</organism>
<dbReference type="EMBL" id="AEDO01000060">
    <property type="protein sequence ID" value="EFL44994.1"/>
    <property type="molecule type" value="Genomic_DNA"/>
</dbReference>
<name>E1KU79_9BACT</name>
<dbReference type="AlphaFoldDB" id="E1KU79"/>
<comment type="caution">
    <text evidence="1">The sequence shown here is derived from an EMBL/GenBank/DDBJ whole genome shotgun (WGS) entry which is preliminary data.</text>
</comment>